<evidence type="ECO:0000256" key="1">
    <source>
        <dbReference type="ARBA" id="ARBA00006328"/>
    </source>
</evidence>
<feature type="domain" description="NmrA-like" evidence="3">
    <location>
        <begin position="1"/>
        <end position="256"/>
    </location>
</feature>
<dbReference type="EMBL" id="MU620918">
    <property type="protein sequence ID" value="KAI8579699.1"/>
    <property type="molecule type" value="Genomic_DNA"/>
</dbReference>
<gene>
    <name evidence="4" type="ORF">K450DRAFT_161825</name>
</gene>
<comment type="similarity">
    <text evidence="1">Belongs to the NmrA-type oxidoreductase family.</text>
</comment>
<feature type="non-terminal residue" evidence="4">
    <location>
        <position position="1"/>
    </location>
</feature>
<dbReference type="Proteomes" id="UP001206595">
    <property type="component" value="Unassembled WGS sequence"/>
</dbReference>
<keyword evidence="2" id="KW-0521">NADP</keyword>
<organism evidence="4 5">
    <name type="scientific">Umbelopsis ramanniana AG</name>
    <dbReference type="NCBI Taxonomy" id="1314678"/>
    <lineage>
        <taxon>Eukaryota</taxon>
        <taxon>Fungi</taxon>
        <taxon>Fungi incertae sedis</taxon>
        <taxon>Mucoromycota</taxon>
        <taxon>Mucoromycotina</taxon>
        <taxon>Umbelopsidomycetes</taxon>
        <taxon>Umbelopsidales</taxon>
        <taxon>Umbelopsidaceae</taxon>
        <taxon>Umbelopsis</taxon>
    </lineage>
</organism>
<evidence type="ECO:0000259" key="3">
    <source>
        <dbReference type="Pfam" id="PF05368"/>
    </source>
</evidence>
<reference evidence="4" key="2">
    <citation type="journal article" date="2022" name="Proc. Natl. Acad. Sci. U.S.A.">
        <title>Diploid-dominant life cycles characterize the early evolution of Fungi.</title>
        <authorList>
            <person name="Amses K.R."/>
            <person name="Simmons D.R."/>
            <person name="Longcore J.E."/>
            <person name="Mondo S.J."/>
            <person name="Seto K."/>
            <person name="Jeronimo G.H."/>
            <person name="Bonds A.E."/>
            <person name="Quandt C.A."/>
            <person name="Davis W.J."/>
            <person name="Chang Y."/>
            <person name="Federici B.A."/>
            <person name="Kuo A."/>
            <person name="LaButti K."/>
            <person name="Pangilinan J."/>
            <person name="Andreopoulos W."/>
            <person name="Tritt A."/>
            <person name="Riley R."/>
            <person name="Hundley H."/>
            <person name="Johnson J."/>
            <person name="Lipzen A."/>
            <person name="Barry K."/>
            <person name="Lang B.F."/>
            <person name="Cuomo C.A."/>
            <person name="Buchler N.E."/>
            <person name="Grigoriev I.V."/>
            <person name="Spatafora J.W."/>
            <person name="Stajich J.E."/>
            <person name="James T.Y."/>
        </authorList>
    </citation>
    <scope>NUCLEOTIDE SEQUENCE</scope>
    <source>
        <strain evidence="4">AG</strain>
    </source>
</reference>
<evidence type="ECO:0000256" key="2">
    <source>
        <dbReference type="ARBA" id="ARBA00022857"/>
    </source>
</evidence>
<dbReference type="AlphaFoldDB" id="A0AAD5EA52"/>
<keyword evidence="5" id="KW-1185">Reference proteome</keyword>
<dbReference type="Pfam" id="PF05368">
    <property type="entry name" value="NmrA"/>
    <property type="match status" value="1"/>
</dbReference>
<dbReference type="Gene3D" id="3.40.50.720">
    <property type="entry name" value="NAD(P)-binding Rossmann-like Domain"/>
    <property type="match status" value="1"/>
</dbReference>
<evidence type="ECO:0000313" key="4">
    <source>
        <dbReference type="EMBL" id="KAI8579699.1"/>
    </source>
</evidence>
<dbReference type="InterPro" id="IPR036291">
    <property type="entry name" value="NAD(P)-bd_dom_sf"/>
</dbReference>
<dbReference type="PANTHER" id="PTHR42748">
    <property type="entry name" value="NITROGEN METABOLITE REPRESSION PROTEIN NMRA FAMILY MEMBER"/>
    <property type="match status" value="1"/>
</dbReference>
<dbReference type="InterPro" id="IPR008030">
    <property type="entry name" value="NmrA-like"/>
</dbReference>
<name>A0AAD5EA52_UMBRA</name>
<reference evidence="4" key="1">
    <citation type="submission" date="2021-06" db="EMBL/GenBank/DDBJ databases">
        <authorList>
            <consortium name="DOE Joint Genome Institute"/>
            <person name="Mondo S.J."/>
            <person name="Amses K.R."/>
            <person name="Simmons D.R."/>
            <person name="Longcore J.E."/>
            <person name="Seto K."/>
            <person name="Alves G.H."/>
            <person name="Bonds A.E."/>
            <person name="Quandt C.A."/>
            <person name="Davis W.J."/>
            <person name="Chang Y."/>
            <person name="Letcher P.M."/>
            <person name="Powell M.J."/>
            <person name="Kuo A."/>
            <person name="Labutti K."/>
            <person name="Pangilinan J."/>
            <person name="Andreopoulos W."/>
            <person name="Tritt A."/>
            <person name="Riley R."/>
            <person name="Hundley H."/>
            <person name="Johnson J."/>
            <person name="Lipzen A."/>
            <person name="Barry K."/>
            <person name="Berbee M.L."/>
            <person name="Buchler N.E."/>
            <person name="Grigoriev I.V."/>
            <person name="Spatafora J.W."/>
            <person name="Stajich J.E."/>
            <person name="James T.Y."/>
        </authorList>
    </citation>
    <scope>NUCLEOTIDE SEQUENCE</scope>
    <source>
        <strain evidence="4">AG</strain>
    </source>
</reference>
<dbReference type="InterPro" id="IPR051164">
    <property type="entry name" value="NmrA-like_oxidored"/>
</dbReference>
<comment type="caution">
    <text evidence="4">The sequence shown here is derived from an EMBL/GenBank/DDBJ whole genome shotgun (WGS) entry which is preliminary data.</text>
</comment>
<dbReference type="RefSeq" id="XP_051444703.1">
    <property type="nucleotide sequence ID" value="XM_051584023.1"/>
</dbReference>
<dbReference type="PANTHER" id="PTHR42748:SF7">
    <property type="entry name" value="NMRA LIKE REDOX SENSOR 1-RELATED"/>
    <property type="match status" value="1"/>
</dbReference>
<evidence type="ECO:0000313" key="5">
    <source>
        <dbReference type="Proteomes" id="UP001206595"/>
    </source>
</evidence>
<protein>
    <recommendedName>
        <fullName evidence="3">NmrA-like domain-containing protein</fullName>
    </recommendedName>
</protein>
<dbReference type="SUPFAM" id="SSF51735">
    <property type="entry name" value="NAD(P)-binding Rossmann-fold domains"/>
    <property type="match status" value="1"/>
</dbReference>
<accession>A0AAD5EA52</accession>
<dbReference type="GeneID" id="75909373"/>
<sequence length="296" mass="33007">TVLITTANGNVGSRLARQLLDQGFSVNALVRNTESEVALDLEKRGAKIFKGDFDDIPSLQRASQGIWGVFVNSHPVHGTMDELKHNQNIINAAKEAGAKYGIYMSVVMADRKDEFPGMGPGHPAYTYWESKTGSEKALQEAGFDYWTILRPSGFIDNSFGPLSAMLWPALRKEHRLVSPLEPNAAEPYVVPENIAKFAVAAFKDPSTYNGEAIDLADEKLTREKLAELITDVVGIQITYEHVSREEAAARGISPINSMWSDWAKDINYQIDYERLKQFPIKRTTVVEYLQKNKASI</sequence>
<feature type="non-terminal residue" evidence="4">
    <location>
        <position position="296"/>
    </location>
</feature>
<proteinExistence type="inferred from homology"/>